<name>A0A8J5QHX9_9ASCO</name>
<dbReference type="OrthoDB" id="262547at2759"/>
<keyword evidence="2 6" id="KW-0812">Transmembrane</keyword>
<dbReference type="GeneID" id="73467393"/>
<evidence type="ECO:0000256" key="4">
    <source>
        <dbReference type="ARBA" id="ARBA00023136"/>
    </source>
</evidence>
<comment type="caution">
    <text evidence="7">The sequence shown here is derived from an EMBL/GenBank/DDBJ whole genome shotgun (WGS) entry which is preliminary data.</text>
</comment>
<evidence type="ECO:0000313" key="7">
    <source>
        <dbReference type="EMBL" id="KAG7665969.1"/>
    </source>
</evidence>
<evidence type="ECO:0000256" key="6">
    <source>
        <dbReference type="SAM" id="Phobius"/>
    </source>
</evidence>
<comment type="subcellular location">
    <subcellularLocation>
        <location evidence="1">Membrane</location>
        <topology evidence="1">Multi-pass membrane protein</topology>
    </subcellularLocation>
</comment>
<dbReference type="InterPro" id="IPR003689">
    <property type="entry name" value="ZIP"/>
</dbReference>
<keyword evidence="4 6" id="KW-0472">Membrane</keyword>
<dbReference type="AlphaFoldDB" id="A0A8J5QHX9"/>
<feature type="region of interest" description="Disordered" evidence="5">
    <location>
        <begin position="179"/>
        <end position="221"/>
    </location>
</feature>
<reference evidence="7 8" key="1">
    <citation type="journal article" date="2021" name="DNA Res.">
        <title>Genome analysis of Candida subhashii reveals its hybrid nature and dual mitochondrial genome conformations.</title>
        <authorList>
            <person name="Mixao V."/>
            <person name="Hegedusova E."/>
            <person name="Saus E."/>
            <person name="Pryszcz L.P."/>
            <person name="Cillingova A."/>
            <person name="Nosek J."/>
            <person name="Gabaldon T."/>
        </authorList>
    </citation>
    <scope>NUCLEOTIDE SEQUENCE [LARGE SCALE GENOMIC DNA]</scope>
    <source>
        <strain evidence="7 8">CBS 10753</strain>
    </source>
</reference>
<sequence>MLLESSSNWSQGWLLTTLSSILCILGTLIIFFDDIYYFILPKSFTSKYPFHLKENYRFMNGSLGFSSGCLIITSLYRLLPEAMNYIEHSIDKSESESNDNSKLKKVQFHLILSYIAGIIICVLFNVILHYFTSESVVHCNHGGDVNVKDNHPHTHEEEEEYDIPQLDYFNQHHNHITDDQIETTESSSPKCKCSNDNTLQESPTTTNKKKKSVTSTTPEPLTTTEIEERARLDESTPLIRKPSLKTKTSLLRYIMATSSDCCSDGECKGYSSAELCTFHCSHQNHHEPDCNPLTHHHHHHLHYCEIPEFDSYQGIIKGDTSSHSSNSNNNHNGTTAALSTANMTTTVSLSRRMTHETHEVDHHHHVNSPLSRLLLIGIETVLAITLHKFPEGFVTFITSETDPELGLSIFLSLIFHNFTEGFSMCLPLYYSFSSQRHNPHWAKLKAVSISGFLGGMSQPIGALMGYFFLMYNQDKYGGNKPIDIQMLNYIFGITLALTSGFLTVIALSMYGSAVSFGGSSNFVMTWCIFGIIVISLSSLL</sequence>
<dbReference type="PANTHER" id="PTHR11040">
    <property type="entry name" value="ZINC/IRON TRANSPORTER"/>
    <property type="match status" value="1"/>
</dbReference>
<feature type="transmembrane region" description="Helical" evidence="6">
    <location>
        <begin position="522"/>
        <end position="539"/>
    </location>
</feature>
<feature type="transmembrane region" description="Helical" evidence="6">
    <location>
        <begin position="444"/>
        <end position="469"/>
    </location>
</feature>
<dbReference type="Proteomes" id="UP000694255">
    <property type="component" value="Unassembled WGS sequence"/>
</dbReference>
<feature type="compositionally biased region" description="Polar residues" evidence="5">
    <location>
        <begin position="183"/>
        <end position="201"/>
    </location>
</feature>
<dbReference type="GO" id="GO:0016020">
    <property type="term" value="C:membrane"/>
    <property type="evidence" value="ECO:0007669"/>
    <property type="project" value="UniProtKB-SubCell"/>
</dbReference>
<feature type="region of interest" description="Disordered" evidence="5">
    <location>
        <begin position="317"/>
        <end position="336"/>
    </location>
</feature>
<keyword evidence="8" id="KW-1185">Reference proteome</keyword>
<feature type="transmembrane region" description="Helical" evidence="6">
    <location>
        <begin position="489"/>
        <end position="510"/>
    </location>
</feature>
<dbReference type="Pfam" id="PF02535">
    <property type="entry name" value="Zip"/>
    <property type="match status" value="1"/>
</dbReference>
<feature type="transmembrane region" description="Helical" evidence="6">
    <location>
        <begin position="12"/>
        <end position="39"/>
    </location>
</feature>
<protein>
    <submittedName>
        <fullName evidence="7">ZRT3</fullName>
    </submittedName>
</protein>
<proteinExistence type="predicted"/>
<dbReference type="PANTHER" id="PTHR11040:SF210">
    <property type="entry name" value="ZINC-REGULATED TRANSPORTER 3"/>
    <property type="match status" value="1"/>
</dbReference>
<feature type="transmembrane region" description="Helical" evidence="6">
    <location>
        <begin position="111"/>
        <end position="131"/>
    </location>
</feature>
<evidence type="ECO:0000256" key="1">
    <source>
        <dbReference type="ARBA" id="ARBA00004141"/>
    </source>
</evidence>
<dbReference type="GO" id="GO:0005385">
    <property type="term" value="F:zinc ion transmembrane transporter activity"/>
    <property type="evidence" value="ECO:0007669"/>
    <property type="project" value="TreeGrafter"/>
</dbReference>
<dbReference type="RefSeq" id="XP_049266201.1">
    <property type="nucleotide sequence ID" value="XM_049410061.1"/>
</dbReference>
<evidence type="ECO:0000256" key="2">
    <source>
        <dbReference type="ARBA" id="ARBA00022692"/>
    </source>
</evidence>
<evidence type="ECO:0000256" key="5">
    <source>
        <dbReference type="SAM" id="MobiDB-lite"/>
    </source>
</evidence>
<evidence type="ECO:0000313" key="8">
    <source>
        <dbReference type="Proteomes" id="UP000694255"/>
    </source>
</evidence>
<dbReference type="EMBL" id="JAGSYN010000045">
    <property type="protein sequence ID" value="KAG7665969.1"/>
    <property type="molecule type" value="Genomic_DNA"/>
</dbReference>
<accession>A0A8J5QHX9</accession>
<feature type="compositionally biased region" description="Low complexity" evidence="5">
    <location>
        <begin position="321"/>
        <end position="332"/>
    </location>
</feature>
<organism evidence="7 8">
    <name type="scientific">[Candida] subhashii</name>
    <dbReference type="NCBI Taxonomy" id="561895"/>
    <lineage>
        <taxon>Eukaryota</taxon>
        <taxon>Fungi</taxon>
        <taxon>Dikarya</taxon>
        <taxon>Ascomycota</taxon>
        <taxon>Saccharomycotina</taxon>
        <taxon>Pichiomycetes</taxon>
        <taxon>Debaryomycetaceae</taxon>
        <taxon>Spathaspora</taxon>
    </lineage>
</organism>
<gene>
    <name evidence="7" type="ORF">J8A68_000592</name>
</gene>
<keyword evidence="3 6" id="KW-1133">Transmembrane helix</keyword>
<evidence type="ECO:0000256" key="3">
    <source>
        <dbReference type="ARBA" id="ARBA00022989"/>
    </source>
</evidence>